<comment type="similarity">
    <text evidence="9">Belongs to the SecD/SecF family. SecF subfamily.</text>
</comment>
<dbReference type="GO" id="GO:0043952">
    <property type="term" value="P:protein transport by the Sec complex"/>
    <property type="evidence" value="ECO:0007669"/>
    <property type="project" value="UniProtKB-UniRule"/>
</dbReference>
<dbReference type="GO" id="GO:0015450">
    <property type="term" value="F:protein-transporting ATPase activity"/>
    <property type="evidence" value="ECO:0007669"/>
    <property type="project" value="InterPro"/>
</dbReference>
<evidence type="ECO:0000256" key="4">
    <source>
        <dbReference type="ARBA" id="ARBA00022692"/>
    </source>
</evidence>
<keyword evidence="4 9" id="KW-0812">Transmembrane</keyword>
<organism evidence="12 13">
    <name type="scientific">Candidatus Neomicrothrix parvicella RN1</name>
    <dbReference type="NCBI Taxonomy" id="1229780"/>
    <lineage>
        <taxon>Bacteria</taxon>
        <taxon>Bacillati</taxon>
        <taxon>Actinomycetota</taxon>
        <taxon>Acidimicrobiia</taxon>
        <taxon>Acidimicrobiales</taxon>
        <taxon>Microthrixaceae</taxon>
        <taxon>Candidatus Neomicrothrix</taxon>
    </lineage>
</organism>
<dbReference type="InterPro" id="IPR022646">
    <property type="entry name" value="SecD/SecF_CS"/>
</dbReference>
<name>R4Z636_9ACTN</name>
<dbReference type="RefSeq" id="WP_012229352.1">
    <property type="nucleotide sequence ID" value="NZ_HG422565.1"/>
</dbReference>
<dbReference type="STRING" id="1229780.BN381_50118"/>
<dbReference type="OrthoDB" id="9774769at2"/>
<protein>
    <recommendedName>
        <fullName evidence="9">Protein-export membrane protein SecF</fullName>
    </recommendedName>
</protein>
<feature type="transmembrane region" description="Helical" evidence="9">
    <location>
        <begin position="165"/>
        <end position="186"/>
    </location>
</feature>
<keyword evidence="7 9" id="KW-0811">Translocation</keyword>
<dbReference type="InterPro" id="IPR022645">
    <property type="entry name" value="SecD/SecF_bac"/>
</dbReference>
<dbReference type="InterPro" id="IPR055344">
    <property type="entry name" value="SecD_SecF_C_bact"/>
</dbReference>
<dbReference type="eggNOG" id="COG0341">
    <property type="taxonomic scope" value="Bacteria"/>
</dbReference>
<evidence type="ECO:0000256" key="8">
    <source>
        <dbReference type="ARBA" id="ARBA00023136"/>
    </source>
</evidence>
<keyword evidence="2 9" id="KW-0813">Transport</keyword>
<evidence type="ECO:0000256" key="3">
    <source>
        <dbReference type="ARBA" id="ARBA00022475"/>
    </source>
</evidence>
<dbReference type="GO" id="GO:0005886">
    <property type="term" value="C:plasma membrane"/>
    <property type="evidence" value="ECO:0007669"/>
    <property type="project" value="UniProtKB-SubCell"/>
</dbReference>
<comment type="subcellular location">
    <subcellularLocation>
        <location evidence="1 9">Cell membrane</location>
        <topology evidence="1 9">Multi-pass membrane protein</topology>
    </subcellularLocation>
</comment>
<dbReference type="PRINTS" id="PR01755">
    <property type="entry name" value="SECFTRNLCASE"/>
</dbReference>
<evidence type="ECO:0000259" key="11">
    <source>
        <dbReference type="Pfam" id="PF02355"/>
    </source>
</evidence>
<comment type="function">
    <text evidence="9">Part of the Sec protein translocase complex. Interacts with the SecYEG preprotein conducting channel. SecDF uses the proton motive force (PMF) to complete protein translocation after the ATP-dependent function of SecA.</text>
</comment>
<dbReference type="Pfam" id="PF07549">
    <property type="entry name" value="Sec_GG"/>
    <property type="match status" value="1"/>
</dbReference>
<dbReference type="InterPro" id="IPR048634">
    <property type="entry name" value="SecD_SecF_C"/>
</dbReference>
<comment type="caution">
    <text evidence="12">The sequence shown here is derived from an EMBL/GenBank/DDBJ whole genome shotgun (WGS) entry which is preliminary data.</text>
</comment>
<dbReference type="PANTHER" id="PTHR30081:SF8">
    <property type="entry name" value="PROTEIN TRANSLOCASE SUBUNIT SECF"/>
    <property type="match status" value="1"/>
</dbReference>
<dbReference type="SUPFAM" id="SSF82866">
    <property type="entry name" value="Multidrug efflux transporter AcrB transmembrane domain"/>
    <property type="match status" value="1"/>
</dbReference>
<gene>
    <name evidence="9" type="primary">secF</name>
    <name evidence="12" type="ORF">BN381_50118</name>
</gene>
<feature type="transmembrane region" description="Helical" evidence="9">
    <location>
        <begin position="246"/>
        <end position="270"/>
    </location>
</feature>
<reference evidence="12 13" key="1">
    <citation type="journal article" date="2013" name="ISME J.">
        <title>Metabolic model for the filamentous 'Candidatus Microthrix parvicella' based on genomic and metagenomic analyses.</title>
        <authorList>
            <person name="Jon McIlroy S."/>
            <person name="Kristiansen R."/>
            <person name="Albertsen M."/>
            <person name="Michael Karst S."/>
            <person name="Rossetti S."/>
            <person name="Lund Nielsen J."/>
            <person name="Tandoi V."/>
            <person name="James Seviour R."/>
            <person name="Nielsen P.H."/>
        </authorList>
    </citation>
    <scope>NUCLEOTIDE SEQUENCE [LARGE SCALE GENOMIC DNA]</scope>
    <source>
        <strain evidence="12 13">RN1</strain>
    </source>
</reference>
<dbReference type="Pfam" id="PF02355">
    <property type="entry name" value="SecD_SecF_C"/>
    <property type="match status" value="1"/>
</dbReference>
<dbReference type="NCBIfam" id="TIGR00916">
    <property type="entry name" value="2A0604s01"/>
    <property type="match status" value="1"/>
</dbReference>
<dbReference type="NCBIfam" id="TIGR00966">
    <property type="entry name" value="transloc_SecF"/>
    <property type="match status" value="1"/>
</dbReference>
<keyword evidence="6 9" id="KW-1133">Transmembrane helix</keyword>
<feature type="compositionally biased region" description="Basic and acidic residues" evidence="10">
    <location>
        <begin position="323"/>
        <end position="333"/>
    </location>
</feature>
<sequence length="377" mass="41682">MSLYGRIYRGQIDFNFPRINRRLLVLSAVLIIVSLGAIITQGLNLSVDFVGGTVWEVPSKTLTQGQATEVLAKNGAASGSKIQIATDANNVRLVRVQSGVTDQKESAKITKDLAEAAKVKVTQVETNFVGPTWGKTVTRQAVKAFIIFLILVGIYISASLEWRMAISAIIPLIHDLILTVGLYALFQFEVTPPTVIAVLTILGYSLYDTVVVFDRSLENQARYTKTGNYTFTQLSRRSLNQVFMRTMNTTITALMPVIAMLVIGALYFGQATLAEFSIALLIGLVTGAYSSIVIATTILEVLKEREPQFVKIRQRIIDRGGDPTDTRWVEHSRKAQPGRSDQRSVRAGEPVMAGGTIDRAELYERPHPPRPRKKTKR</sequence>
<evidence type="ECO:0000256" key="10">
    <source>
        <dbReference type="SAM" id="MobiDB-lite"/>
    </source>
</evidence>
<feature type="transmembrane region" description="Helical" evidence="9">
    <location>
        <begin position="192"/>
        <end position="213"/>
    </location>
</feature>
<feature type="compositionally biased region" description="Basic residues" evidence="10">
    <location>
        <begin position="368"/>
        <end position="377"/>
    </location>
</feature>
<evidence type="ECO:0000256" key="9">
    <source>
        <dbReference type="HAMAP-Rule" id="MF_01464"/>
    </source>
</evidence>
<dbReference type="InterPro" id="IPR005665">
    <property type="entry name" value="SecF_bac"/>
</dbReference>
<dbReference type="Gene3D" id="1.20.1640.10">
    <property type="entry name" value="Multidrug efflux transporter AcrB transmembrane domain"/>
    <property type="match status" value="1"/>
</dbReference>
<proteinExistence type="inferred from homology"/>
<dbReference type="Proteomes" id="UP000018291">
    <property type="component" value="Unassembled WGS sequence"/>
</dbReference>
<keyword evidence="13" id="KW-1185">Reference proteome</keyword>
<dbReference type="PANTHER" id="PTHR30081">
    <property type="entry name" value="PROTEIN-EXPORT MEMBRANE PROTEIN SEC"/>
    <property type="match status" value="1"/>
</dbReference>
<keyword evidence="3 9" id="KW-1003">Cell membrane</keyword>
<dbReference type="GO" id="GO:0065002">
    <property type="term" value="P:intracellular protein transmembrane transport"/>
    <property type="evidence" value="ECO:0007669"/>
    <property type="project" value="UniProtKB-UniRule"/>
</dbReference>
<evidence type="ECO:0000256" key="5">
    <source>
        <dbReference type="ARBA" id="ARBA00022927"/>
    </source>
</evidence>
<feature type="compositionally biased region" description="Basic and acidic residues" evidence="10">
    <location>
        <begin position="358"/>
        <end position="367"/>
    </location>
</feature>
<feature type="region of interest" description="Disordered" evidence="10">
    <location>
        <begin position="323"/>
        <end position="377"/>
    </location>
</feature>
<evidence type="ECO:0000313" key="12">
    <source>
        <dbReference type="EMBL" id="CCM64976.1"/>
    </source>
</evidence>
<dbReference type="GO" id="GO:0006605">
    <property type="term" value="P:protein targeting"/>
    <property type="evidence" value="ECO:0007669"/>
    <property type="project" value="UniProtKB-UniRule"/>
</dbReference>
<evidence type="ECO:0000256" key="6">
    <source>
        <dbReference type="ARBA" id="ARBA00022989"/>
    </source>
</evidence>
<dbReference type="InterPro" id="IPR022813">
    <property type="entry name" value="SecD/SecF_arch_bac"/>
</dbReference>
<feature type="transmembrane region" description="Helical" evidence="9">
    <location>
        <begin position="276"/>
        <end position="302"/>
    </location>
</feature>
<accession>R4Z636</accession>
<feature type="transmembrane region" description="Helical" evidence="9">
    <location>
        <begin position="141"/>
        <end position="158"/>
    </location>
</feature>
<evidence type="ECO:0000256" key="2">
    <source>
        <dbReference type="ARBA" id="ARBA00022448"/>
    </source>
</evidence>
<dbReference type="EMBL" id="CANL01000045">
    <property type="protein sequence ID" value="CCM64976.1"/>
    <property type="molecule type" value="Genomic_DNA"/>
</dbReference>
<keyword evidence="5 9" id="KW-0653">Protein transport</keyword>
<comment type="subunit">
    <text evidence="9">Forms a complex with SecD. Part of the essential Sec protein translocation apparatus which comprises SecA, SecYEG and auxiliary proteins SecDF. Other proteins may also be involved.</text>
</comment>
<dbReference type="HAMAP" id="MF_01464_B">
    <property type="entry name" value="SecF_B"/>
    <property type="match status" value="1"/>
</dbReference>
<keyword evidence="8 9" id="KW-0472">Membrane</keyword>
<dbReference type="AlphaFoldDB" id="R4Z636"/>
<feature type="domain" description="Protein export membrane protein SecD/SecF C-terminal" evidence="11">
    <location>
        <begin position="112"/>
        <end position="304"/>
    </location>
</feature>
<evidence type="ECO:0000256" key="7">
    <source>
        <dbReference type="ARBA" id="ARBA00023010"/>
    </source>
</evidence>
<feature type="transmembrane region" description="Helical" evidence="9">
    <location>
        <begin position="23"/>
        <end position="43"/>
    </location>
</feature>
<dbReference type="HOGENOM" id="CLU_050012_2_0_11"/>
<evidence type="ECO:0000313" key="13">
    <source>
        <dbReference type="Proteomes" id="UP000018291"/>
    </source>
</evidence>
<evidence type="ECO:0000256" key="1">
    <source>
        <dbReference type="ARBA" id="ARBA00004651"/>
    </source>
</evidence>